<evidence type="ECO:0000256" key="7">
    <source>
        <dbReference type="ARBA" id="ARBA00022840"/>
    </source>
</evidence>
<dbReference type="SMART" id="SM00491">
    <property type="entry name" value="HELICc2"/>
    <property type="match status" value="1"/>
</dbReference>
<dbReference type="InterPro" id="IPR002464">
    <property type="entry name" value="DNA/RNA_helicase_DEAH_CS"/>
</dbReference>
<dbReference type="GO" id="GO:0005634">
    <property type="term" value="C:nucleus"/>
    <property type="evidence" value="ECO:0007669"/>
    <property type="project" value="TreeGrafter"/>
</dbReference>
<protein>
    <submittedName>
        <fullName evidence="13">ATP-DEPENDENT DNA HELICASE DDX11-RELATED</fullName>
    </submittedName>
</protein>
<feature type="domain" description="Helicase ATP-binding" evidence="12">
    <location>
        <begin position="83"/>
        <end position="372"/>
    </location>
</feature>
<proteinExistence type="inferred from homology"/>
<evidence type="ECO:0000256" key="8">
    <source>
        <dbReference type="ARBA" id="ARBA00023004"/>
    </source>
</evidence>
<feature type="region of interest" description="Disordered" evidence="11">
    <location>
        <begin position="108"/>
        <end position="142"/>
    </location>
</feature>
<dbReference type="AlphaFoldDB" id="A0A9Q0YVN9"/>
<sequence>MRQQDKSKVQVQSPHHSTDDAHIGSDDEPDWLRNFVPIKDNLTQEKKINKKLGFGECDRRRNRKESCKDLFSRDLDCNKRGENKSLRKKNDGVELSDDEFLLDEYESEEEGALGDGKSKRKAGGISIGSSSDEERQEDGSDEEEEEEKAFKIYFCSRTHSQLSQFIKELRKTLFANEINVVCLGSRKNFCINEEVLKLGSSVRVNERCLELQNKKNEVSKIKNFGAGRRIRRTKASSGCPMLRKHKLQKEFRNETSQDGALDIEDLVHIGRRIGTCPYYGSRSMVPAADLVVLPYQSLLSKSSRESLGLNLKNSIIVIDEAHNLADSLTSMYDAKNYFITVGVCALPHREVLHKILQSLGTWQSKIYSNSNAIWCTRSVGMVKRVVASSQEGLALNRNGGCGEEGSTLSSFRALVDMLISLTNNDGDGRMIISKMRSTCSGLQGGFLKYVMLTGEKIFSEIVDEAHAVVLAGGTLQPIEETRERLFPWLPPNQLHLFSCSHIVPPESILPIAVSRGPSGQSFDFSYSSRSSLVMIKELGILLCNLVAVVPEGIVVFFSSFEYEGQEYKETIDGLSSGTKEDGARHNGAVLLAVVGGKISEGINFSDGMGRCIVMVGLPYPSPSDVELMERVKYIESLGEPNCGKRPEISVGEHYYNGDVQTAFSILRSCRRRGKEYYENLCMKAVNQSIGRAIRHINDYAAILLVDMRYASDSSKRSFSHPTNKLPLWIKDRLVSATNNYGEVHRLLHHFFKYNKRECQ</sequence>
<evidence type="ECO:0000256" key="5">
    <source>
        <dbReference type="ARBA" id="ARBA00022801"/>
    </source>
</evidence>
<dbReference type="Pfam" id="PF13307">
    <property type="entry name" value="Helicase_C_2"/>
    <property type="match status" value="1"/>
</dbReference>
<keyword evidence="6 13" id="KW-0347">Helicase</keyword>
<dbReference type="GO" id="GO:0051536">
    <property type="term" value="F:iron-sulfur cluster binding"/>
    <property type="evidence" value="ECO:0007669"/>
    <property type="project" value="UniProtKB-KW"/>
</dbReference>
<dbReference type="GO" id="GO:0003678">
    <property type="term" value="F:DNA helicase activity"/>
    <property type="evidence" value="ECO:0007669"/>
    <property type="project" value="InterPro"/>
</dbReference>
<dbReference type="Pfam" id="PF06733">
    <property type="entry name" value="DEAD_2"/>
    <property type="match status" value="1"/>
</dbReference>
<dbReference type="PANTHER" id="PTHR11472">
    <property type="entry name" value="DNA REPAIR DEAD HELICASE RAD3/XP-D SUBFAMILY MEMBER"/>
    <property type="match status" value="1"/>
</dbReference>
<dbReference type="Proteomes" id="UP001151532">
    <property type="component" value="Chromosome 1"/>
</dbReference>
<evidence type="ECO:0000256" key="4">
    <source>
        <dbReference type="ARBA" id="ARBA00022741"/>
    </source>
</evidence>
<evidence type="ECO:0000256" key="11">
    <source>
        <dbReference type="SAM" id="MobiDB-lite"/>
    </source>
</evidence>
<keyword evidence="5" id="KW-0378">Hydrolase</keyword>
<evidence type="ECO:0000313" key="13">
    <source>
        <dbReference type="EMBL" id="KAJ6711627.1"/>
    </source>
</evidence>
<feature type="region of interest" description="Disordered" evidence="11">
    <location>
        <begin position="1"/>
        <end position="30"/>
    </location>
</feature>
<dbReference type="Gene3D" id="3.40.50.300">
    <property type="entry name" value="P-loop containing nucleotide triphosphate hydrolases"/>
    <property type="match status" value="2"/>
</dbReference>
<dbReference type="GO" id="GO:0016818">
    <property type="term" value="F:hydrolase activity, acting on acid anhydrides, in phosphorus-containing anhydrides"/>
    <property type="evidence" value="ECO:0007669"/>
    <property type="project" value="InterPro"/>
</dbReference>
<dbReference type="InterPro" id="IPR006555">
    <property type="entry name" value="ATP-dep_Helicase_C"/>
</dbReference>
<feature type="compositionally biased region" description="Basic and acidic residues" evidence="11">
    <location>
        <begin position="16"/>
        <end position="25"/>
    </location>
</feature>
<evidence type="ECO:0000256" key="3">
    <source>
        <dbReference type="ARBA" id="ARBA00022723"/>
    </source>
</evidence>
<dbReference type="PANTHER" id="PTHR11472:SF41">
    <property type="entry name" value="ATP-DEPENDENT DNA HELICASE DDX11-RELATED"/>
    <property type="match status" value="1"/>
</dbReference>
<reference evidence="13" key="2">
    <citation type="journal article" date="2023" name="Int. J. Mol. Sci.">
        <title>De Novo Assembly and Annotation of 11 Diverse Shrub Willow (Salix) Genomes Reveals Novel Gene Organization in Sex-Linked Regions.</title>
        <authorList>
            <person name="Hyden B."/>
            <person name="Feng K."/>
            <person name="Yates T.B."/>
            <person name="Jawdy S."/>
            <person name="Cereghino C."/>
            <person name="Smart L.B."/>
            <person name="Muchero W."/>
        </authorList>
    </citation>
    <scope>NUCLEOTIDE SEQUENCE</scope>
    <source>
        <tissue evidence="13">Shoot tip</tissue>
    </source>
</reference>
<keyword evidence="3" id="KW-0479">Metal-binding</keyword>
<evidence type="ECO:0000256" key="2">
    <source>
        <dbReference type="ARBA" id="ARBA00008435"/>
    </source>
</evidence>
<keyword evidence="14" id="KW-1185">Reference proteome</keyword>
<evidence type="ECO:0000256" key="1">
    <source>
        <dbReference type="ARBA" id="ARBA00001966"/>
    </source>
</evidence>
<comment type="similarity">
    <text evidence="2">Belongs to the DEAD box helicase family. DEAH subfamily. DDX11/CHL1 sub-subfamily.</text>
</comment>
<comment type="cofactor">
    <cofactor evidence="1">
        <name>[4Fe-4S] cluster</name>
        <dbReference type="ChEBI" id="CHEBI:49883"/>
    </cofactor>
</comment>
<name>A0A9Q0YVN9_SALPP</name>
<keyword evidence="7" id="KW-0067">ATP-binding</keyword>
<organism evidence="13 14">
    <name type="scientific">Salix purpurea</name>
    <name type="common">Purple osier willow</name>
    <dbReference type="NCBI Taxonomy" id="77065"/>
    <lineage>
        <taxon>Eukaryota</taxon>
        <taxon>Viridiplantae</taxon>
        <taxon>Streptophyta</taxon>
        <taxon>Embryophyta</taxon>
        <taxon>Tracheophyta</taxon>
        <taxon>Spermatophyta</taxon>
        <taxon>Magnoliopsida</taxon>
        <taxon>eudicotyledons</taxon>
        <taxon>Gunneridae</taxon>
        <taxon>Pentapetalae</taxon>
        <taxon>rosids</taxon>
        <taxon>fabids</taxon>
        <taxon>Malpighiales</taxon>
        <taxon>Salicaceae</taxon>
        <taxon>Saliceae</taxon>
        <taxon>Salix</taxon>
    </lineage>
</organism>
<dbReference type="InterPro" id="IPR010614">
    <property type="entry name" value="RAD3-like_helicase_DEAD"/>
</dbReference>
<dbReference type="GO" id="GO:0003677">
    <property type="term" value="F:DNA binding"/>
    <property type="evidence" value="ECO:0007669"/>
    <property type="project" value="InterPro"/>
</dbReference>
<comment type="caution">
    <text evidence="13">The sequence shown here is derived from an EMBL/GenBank/DDBJ whole genome shotgun (WGS) entry which is preliminary data.</text>
</comment>
<dbReference type="GO" id="GO:0046872">
    <property type="term" value="F:metal ion binding"/>
    <property type="evidence" value="ECO:0007669"/>
    <property type="project" value="UniProtKB-KW"/>
</dbReference>
<dbReference type="PROSITE" id="PS00690">
    <property type="entry name" value="DEAH_ATP_HELICASE"/>
    <property type="match status" value="1"/>
</dbReference>
<dbReference type="GO" id="GO:0005524">
    <property type="term" value="F:ATP binding"/>
    <property type="evidence" value="ECO:0007669"/>
    <property type="project" value="UniProtKB-KW"/>
</dbReference>
<evidence type="ECO:0000256" key="6">
    <source>
        <dbReference type="ARBA" id="ARBA00022806"/>
    </source>
</evidence>
<dbReference type="GO" id="GO:0034085">
    <property type="term" value="P:establishment of sister chromatid cohesion"/>
    <property type="evidence" value="ECO:0007669"/>
    <property type="project" value="TreeGrafter"/>
</dbReference>
<evidence type="ECO:0000256" key="10">
    <source>
        <dbReference type="ARBA" id="ARBA00023235"/>
    </source>
</evidence>
<dbReference type="SMART" id="SM00488">
    <property type="entry name" value="DEXDc2"/>
    <property type="match status" value="1"/>
</dbReference>
<keyword evidence="8" id="KW-0408">Iron</keyword>
<dbReference type="GO" id="GO:0006139">
    <property type="term" value="P:nucleobase-containing compound metabolic process"/>
    <property type="evidence" value="ECO:0007669"/>
    <property type="project" value="InterPro"/>
</dbReference>
<reference evidence="13" key="1">
    <citation type="submission" date="2022-11" db="EMBL/GenBank/DDBJ databases">
        <authorList>
            <person name="Hyden B.L."/>
            <person name="Feng K."/>
            <person name="Yates T."/>
            <person name="Jawdy S."/>
            <person name="Smart L.B."/>
            <person name="Muchero W."/>
        </authorList>
    </citation>
    <scope>NUCLEOTIDE SEQUENCE</scope>
    <source>
        <tissue evidence="13">Shoot tip</tissue>
    </source>
</reference>
<keyword evidence="10" id="KW-0413">Isomerase</keyword>
<dbReference type="InterPro" id="IPR006554">
    <property type="entry name" value="Helicase-like_DEXD_c2"/>
</dbReference>
<keyword evidence="4" id="KW-0547">Nucleotide-binding</keyword>
<dbReference type="CDD" id="cd18788">
    <property type="entry name" value="SF2_C_XPD"/>
    <property type="match status" value="1"/>
</dbReference>
<dbReference type="EMBL" id="JAPFFK010000015">
    <property type="protein sequence ID" value="KAJ6711627.1"/>
    <property type="molecule type" value="Genomic_DNA"/>
</dbReference>
<gene>
    <name evidence="13" type="ORF">OIU79_007963</name>
</gene>
<evidence type="ECO:0000313" key="14">
    <source>
        <dbReference type="Proteomes" id="UP001151532"/>
    </source>
</evidence>
<dbReference type="OrthoDB" id="267079at2759"/>
<evidence type="ECO:0000259" key="12">
    <source>
        <dbReference type="PROSITE" id="PS51193"/>
    </source>
</evidence>
<evidence type="ECO:0000256" key="9">
    <source>
        <dbReference type="ARBA" id="ARBA00023014"/>
    </source>
</evidence>
<dbReference type="InterPro" id="IPR014013">
    <property type="entry name" value="Helic_SF1/SF2_ATP-bd_DinG/Rad3"/>
</dbReference>
<accession>A0A9Q0YVN9</accession>
<dbReference type="InterPro" id="IPR027417">
    <property type="entry name" value="P-loop_NTPase"/>
</dbReference>
<dbReference type="PROSITE" id="PS51193">
    <property type="entry name" value="HELICASE_ATP_BIND_2"/>
    <property type="match status" value="1"/>
</dbReference>
<keyword evidence="9" id="KW-0411">Iron-sulfur</keyword>
<dbReference type="InterPro" id="IPR045028">
    <property type="entry name" value="DinG/Rad3-like"/>
</dbReference>